<protein>
    <submittedName>
        <fullName evidence="7">Membrane fusion protein, multidrug efflux system</fullName>
    </submittedName>
</protein>
<comment type="subcellular location">
    <subcellularLocation>
        <location evidence="1">Cell envelope</location>
    </subcellularLocation>
</comment>
<dbReference type="GO" id="GO:0030313">
    <property type="term" value="C:cell envelope"/>
    <property type="evidence" value="ECO:0007669"/>
    <property type="project" value="UniProtKB-SubCell"/>
</dbReference>
<dbReference type="Gene3D" id="2.40.50.100">
    <property type="match status" value="1"/>
</dbReference>
<dbReference type="PANTHER" id="PTHR30158">
    <property type="entry name" value="ACRA/E-RELATED COMPONENT OF DRUG EFFLUX TRANSPORTER"/>
    <property type="match status" value="1"/>
</dbReference>
<name>A0A1I4IYS3_9PROT</name>
<dbReference type="Gene3D" id="2.40.420.20">
    <property type="match status" value="1"/>
</dbReference>
<dbReference type="Proteomes" id="UP000183287">
    <property type="component" value="Unassembled WGS sequence"/>
</dbReference>
<keyword evidence="8" id="KW-1185">Reference proteome</keyword>
<evidence type="ECO:0000256" key="2">
    <source>
        <dbReference type="ARBA" id="ARBA00009477"/>
    </source>
</evidence>
<evidence type="ECO:0000259" key="3">
    <source>
        <dbReference type="Pfam" id="PF25876"/>
    </source>
</evidence>
<comment type="similarity">
    <text evidence="2">Belongs to the membrane fusion protein (MFP) (TC 8.A.1) family.</text>
</comment>
<dbReference type="InterPro" id="IPR006143">
    <property type="entry name" value="RND_pump_MFP"/>
</dbReference>
<dbReference type="GO" id="GO:0005886">
    <property type="term" value="C:plasma membrane"/>
    <property type="evidence" value="ECO:0007669"/>
    <property type="project" value="TreeGrafter"/>
</dbReference>
<dbReference type="RefSeq" id="WP_074902677.1">
    <property type="nucleotide sequence ID" value="NZ_FOUB01000001.1"/>
</dbReference>
<evidence type="ECO:0000259" key="4">
    <source>
        <dbReference type="Pfam" id="PF25917"/>
    </source>
</evidence>
<dbReference type="Pfam" id="PF25967">
    <property type="entry name" value="RND-MFP_C"/>
    <property type="match status" value="1"/>
</dbReference>
<dbReference type="Pfam" id="PF25876">
    <property type="entry name" value="HH_MFP_RND"/>
    <property type="match status" value="1"/>
</dbReference>
<organism evidence="7 8">
    <name type="scientific">Nitrosomonas communis</name>
    <dbReference type="NCBI Taxonomy" id="44574"/>
    <lineage>
        <taxon>Bacteria</taxon>
        <taxon>Pseudomonadati</taxon>
        <taxon>Pseudomonadota</taxon>
        <taxon>Betaproteobacteria</taxon>
        <taxon>Nitrosomonadales</taxon>
        <taxon>Nitrosomonadaceae</taxon>
        <taxon>Nitrosomonas</taxon>
    </lineage>
</organism>
<dbReference type="SUPFAM" id="SSF111369">
    <property type="entry name" value="HlyD-like secretion proteins"/>
    <property type="match status" value="1"/>
</dbReference>
<proteinExistence type="inferred from homology"/>
<dbReference type="STRING" id="44574.AAW31_09405"/>
<dbReference type="Pfam" id="PF25944">
    <property type="entry name" value="Beta-barrel_RND"/>
    <property type="match status" value="1"/>
</dbReference>
<evidence type="ECO:0000313" key="8">
    <source>
        <dbReference type="Proteomes" id="UP000183287"/>
    </source>
</evidence>
<evidence type="ECO:0000313" key="7">
    <source>
        <dbReference type="EMBL" id="SFL59157.1"/>
    </source>
</evidence>
<evidence type="ECO:0000259" key="6">
    <source>
        <dbReference type="Pfam" id="PF25967"/>
    </source>
</evidence>
<dbReference type="Gene3D" id="2.40.30.170">
    <property type="match status" value="1"/>
</dbReference>
<dbReference type="EMBL" id="FOUB01000001">
    <property type="protein sequence ID" value="SFL59157.1"/>
    <property type="molecule type" value="Genomic_DNA"/>
</dbReference>
<dbReference type="Gene3D" id="1.10.287.470">
    <property type="entry name" value="Helix hairpin bin"/>
    <property type="match status" value="1"/>
</dbReference>
<dbReference type="GO" id="GO:0046677">
    <property type="term" value="P:response to antibiotic"/>
    <property type="evidence" value="ECO:0007669"/>
    <property type="project" value="TreeGrafter"/>
</dbReference>
<feature type="domain" description="Multidrug resistance protein MdtA-like barrel-sandwich hybrid" evidence="4">
    <location>
        <begin position="60"/>
        <end position="199"/>
    </location>
</feature>
<dbReference type="InterPro" id="IPR058626">
    <property type="entry name" value="MdtA-like_b-barrel"/>
</dbReference>
<dbReference type="AlphaFoldDB" id="A0A1I4IYS3"/>
<sequence length="394" mass="42747">MYIRVLIVFFVLAAFLIQSGCSKEASAPQQRPAPEVTVVTVTPRDIPYTPSFVAQTESSRQVDIVARISGFLDRIAYQEGDLVKEGQLLFQLDQKPFKAELEAARGVLQAQQARFKTAGANLKRVKPLTEQNALSQADLDRAQGEFDAAKAAVFAASAKVKEAELNLGYTTIRAPVTGLASRSLQREGTYVNAMAETAKLTYVAAIDPMWVTFSVSQNQMARIREESQKGSIIQPKSQDYEVELVLPDGKPFAERGRINFADPSFSQDTGSFMVRAVLPNPNRELRPGMFVTAYVKGGLRPDAVVIPQLSVQQGSNGHIVYVIKPDGTAEVRPVVVGDYEGEKDIVILSGLQAGDQLVVEGMLKVVPGQPVKIVEPAVDNDKAAAAKPDMAAQN</sequence>
<dbReference type="InterPro" id="IPR058625">
    <property type="entry name" value="MdtA-like_BSH"/>
</dbReference>
<feature type="domain" description="Multidrug resistance protein MdtA-like C-terminal permuted SH3" evidence="6">
    <location>
        <begin position="302"/>
        <end position="362"/>
    </location>
</feature>
<dbReference type="NCBIfam" id="TIGR01730">
    <property type="entry name" value="RND_mfp"/>
    <property type="match status" value="1"/>
</dbReference>
<accession>A0A1I4IYS3</accession>
<dbReference type="InterPro" id="IPR058624">
    <property type="entry name" value="MdtA-like_HH"/>
</dbReference>
<dbReference type="GO" id="GO:0022857">
    <property type="term" value="F:transmembrane transporter activity"/>
    <property type="evidence" value="ECO:0007669"/>
    <property type="project" value="InterPro"/>
</dbReference>
<dbReference type="Pfam" id="PF25917">
    <property type="entry name" value="BSH_RND"/>
    <property type="match status" value="1"/>
</dbReference>
<dbReference type="InterPro" id="IPR058627">
    <property type="entry name" value="MdtA-like_C"/>
</dbReference>
<evidence type="ECO:0000256" key="1">
    <source>
        <dbReference type="ARBA" id="ARBA00004196"/>
    </source>
</evidence>
<feature type="domain" description="Multidrug resistance protein MdtA-like beta-barrel" evidence="5">
    <location>
        <begin position="208"/>
        <end position="296"/>
    </location>
</feature>
<feature type="domain" description="Multidrug resistance protein MdtA-like alpha-helical hairpin" evidence="3">
    <location>
        <begin position="101"/>
        <end position="170"/>
    </location>
</feature>
<gene>
    <name evidence="7" type="ORF">SAMN05421863_1001106</name>
</gene>
<evidence type="ECO:0000259" key="5">
    <source>
        <dbReference type="Pfam" id="PF25944"/>
    </source>
</evidence>
<reference evidence="8" key="1">
    <citation type="submission" date="2016-10" db="EMBL/GenBank/DDBJ databases">
        <authorList>
            <person name="Varghese N."/>
            <person name="Submissions S."/>
        </authorList>
    </citation>
    <scope>NUCLEOTIDE SEQUENCE [LARGE SCALE GENOMIC DNA]</scope>
    <source>
        <strain evidence="8">Nm44</strain>
    </source>
</reference>